<dbReference type="AlphaFoldDB" id="A0A6P1MNB3"/>
<evidence type="ECO:0008006" key="3">
    <source>
        <dbReference type="Google" id="ProtNLM"/>
    </source>
</evidence>
<reference evidence="1 2" key="1">
    <citation type="submission" date="2020-01" db="EMBL/GenBank/DDBJ databases">
        <title>Genomic analysis of Aminipila sp. CBA3637.</title>
        <authorList>
            <person name="Kim Y.B."/>
            <person name="Roh S.W."/>
        </authorList>
    </citation>
    <scope>NUCLEOTIDE SEQUENCE [LARGE SCALE GENOMIC DNA]</scope>
    <source>
        <strain evidence="1 2">CBA3637</strain>
    </source>
</reference>
<evidence type="ECO:0000313" key="1">
    <source>
        <dbReference type="EMBL" id="QHI72495.1"/>
    </source>
</evidence>
<name>A0A6P1MNB3_9FIRM</name>
<keyword evidence="2" id="KW-1185">Reference proteome</keyword>
<proteinExistence type="predicted"/>
<dbReference type="Gene3D" id="2.160.20.110">
    <property type="match status" value="1"/>
</dbReference>
<dbReference type="EMBL" id="CP047591">
    <property type="protein sequence ID" value="QHI72495.1"/>
    <property type="molecule type" value="Genomic_DNA"/>
</dbReference>
<gene>
    <name evidence="1" type="ORF">Ami3637_08890</name>
</gene>
<sequence length="366" mass="39063">MNELLEDKVVEPIMEVLEEVLGGPVNIKDYDANSKSKEYFIEDTEGLKKLRELVNSGTSFEGKSISVTKEINLQNEEWIPIGTAANPFGGVFDGGDKKITNLKIETSSLEYIGLFGYIKKATIQNVKTEKGSIEGNTSEKNLYAGGLVGCAEESKFVNCGNTVSIVTLNSIIDARKNETHTGGLVGCVKKSDFTNCSNNGNITSSSEAQKNLTHKGGTGGIVGSVEEGSFTDCINTGRIEGGWKTEKSIKDYPSGGIVGKIKNGLLSRCQNNGTIHITGQNIGGIAGKSEVDQDKPALFSECKNKGEVDVKGRYVGGVIGRGETVDITACENQKNIQGESYIGGIIGDLSKKSSIKESCNKGELKH</sequence>
<dbReference type="KEGG" id="amic:Ami3637_08890"/>
<organism evidence="1 2">
    <name type="scientific">Aminipila terrae</name>
    <dbReference type="NCBI Taxonomy" id="2697030"/>
    <lineage>
        <taxon>Bacteria</taxon>
        <taxon>Bacillati</taxon>
        <taxon>Bacillota</taxon>
        <taxon>Clostridia</taxon>
        <taxon>Peptostreptococcales</taxon>
        <taxon>Anaerovoracaceae</taxon>
        <taxon>Aminipila</taxon>
    </lineage>
</organism>
<accession>A0A6P1MNB3</accession>
<protein>
    <recommendedName>
        <fullName evidence="3">GLUG domain-containing protein</fullName>
    </recommendedName>
</protein>
<dbReference type="Proteomes" id="UP000463883">
    <property type="component" value="Chromosome"/>
</dbReference>
<evidence type="ECO:0000313" key="2">
    <source>
        <dbReference type="Proteomes" id="UP000463883"/>
    </source>
</evidence>
<dbReference type="RefSeq" id="WP_162362263.1">
    <property type="nucleotide sequence ID" value="NZ_CP047591.1"/>
</dbReference>